<keyword evidence="2" id="KW-0560">Oxidoreductase</keyword>
<evidence type="ECO:0000313" key="4">
    <source>
        <dbReference type="EMBL" id="EFH86182.1"/>
    </source>
</evidence>
<dbReference type="SUPFAM" id="SSF51735">
    <property type="entry name" value="NAD(P)-binding Rossmann-fold domains"/>
    <property type="match status" value="1"/>
</dbReference>
<dbReference type="InterPro" id="IPR020904">
    <property type="entry name" value="Sc_DH/Rdtase_CS"/>
</dbReference>
<dbReference type="InterPro" id="IPR036291">
    <property type="entry name" value="NAD(P)-bd_dom_sf"/>
</dbReference>
<dbReference type="GO" id="GO:0016491">
    <property type="term" value="F:oxidoreductase activity"/>
    <property type="evidence" value="ECO:0007669"/>
    <property type="project" value="UniProtKB-KW"/>
</dbReference>
<feature type="domain" description="Ketoreductase" evidence="3">
    <location>
        <begin position="7"/>
        <end position="172"/>
    </location>
</feature>
<dbReference type="PANTHER" id="PTHR43669">
    <property type="entry name" value="5-KETO-D-GLUCONATE 5-REDUCTASE"/>
    <property type="match status" value="1"/>
</dbReference>
<dbReference type="EMBL" id="ADVG01000002">
    <property type="protein sequence ID" value="EFH86182.1"/>
    <property type="molecule type" value="Genomic_DNA"/>
</dbReference>
<dbReference type="AlphaFoldDB" id="D6TK82"/>
<dbReference type="RefSeq" id="WP_007910273.1">
    <property type="nucleotide sequence ID" value="NZ_ADVG01000002.1"/>
</dbReference>
<dbReference type="SMART" id="SM00822">
    <property type="entry name" value="PKS_KR"/>
    <property type="match status" value="1"/>
</dbReference>
<dbReference type="STRING" id="485913.Krac_7469"/>
<evidence type="ECO:0000256" key="2">
    <source>
        <dbReference type="ARBA" id="ARBA00023002"/>
    </source>
</evidence>
<dbReference type="PANTHER" id="PTHR43669:SF3">
    <property type="entry name" value="ALCOHOL DEHYDROGENASE, PUTATIVE (AFU_ORTHOLOGUE AFUA_3G03445)-RELATED"/>
    <property type="match status" value="1"/>
</dbReference>
<dbReference type="Pfam" id="PF13561">
    <property type="entry name" value="adh_short_C2"/>
    <property type="match status" value="1"/>
</dbReference>
<organism evidence="4 5">
    <name type="scientific">Ktedonobacter racemifer DSM 44963</name>
    <dbReference type="NCBI Taxonomy" id="485913"/>
    <lineage>
        <taxon>Bacteria</taxon>
        <taxon>Bacillati</taxon>
        <taxon>Chloroflexota</taxon>
        <taxon>Ktedonobacteria</taxon>
        <taxon>Ktedonobacterales</taxon>
        <taxon>Ktedonobacteraceae</taxon>
        <taxon>Ktedonobacter</taxon>
    </lineage>
</organism>
<dbReference type="Gene3D" id="3.40.50.720">
    <property type="entry name" value="NAD(P)-binding Rossmann-like Domain"/>
    <property type="match status" value="1"/>
</dbReference>
<dbReference type="FunFam" id="3.40.50.720:FF:000084">
    <property type="entry name" value="Short-chain dehydrogenase reductase"/>
    <property type="match status" value="1"/>
</dbReference>
<reference evidence="4 5" key="1">
    <citation type="journal article" date="2011" name="Stand. Genomic Sci.">
        <title>Non-contiguous finished genome sequence and contextual data of the filamentous soil bacterium Ktedonobacter racemifer type strain (SOSP1-21).</title>
        <authorList>
            <person name="Chang Y.J."/>
            <person name="Land M."/>
            <person name="Hauser L."/>
            <person name="Chertkov O."/>
            <person name="Del Rio T.G."/>
            <person name="Nolan M."/>
            <person name="Copeland A."/>
            <person name="Tice H."/>
            <person name="Cheng J.F."/>
            <person name="Lucas S."/>
            <person name="Han C."/>
            <person name="Goodwin L."/>
            <person name="Pitluck S."/>
            <person name="Ivanova N."/>
            <person name="Ovchinikova G."/>
            <person name="Pati A."/>
            <person name="Chen A."/>
            <person name="Palaniappan K."/>
            <person name="Mavromatis K."/>
            <person name="Liolios K."/>
            <person name="Brettin T."/>
            <person name="Fiebig A."/>
            <person name="Rohde M."/>
            <person name="Abt B."/>
            <person name="Goker M."/>
            <person name="Detter J.C."/>
            <person name="Woyke T."/>
            <person name="Bristow J."/>
            <person name="Eisen J.A."/>
            <person name="Markowitz V."/>
            <person name="Hugenholtz P."/>
            <person name="Kyrpides N.C."/>
            <person name="Klenk H.P."/>
            <person name="Lapidus A."/>
        </authorList>
    </citation>
    <scope>NUCLEOTIDE SEQUENCE [LARGE SCALE GENOMIC DNA]</scope>
    <source>
        <strain evidence="5">DSM 44963</strain>
    </source>
</reference>
<comment type="caution">
    <text evidence="4">The sequence shown here is derived from an EMBL/GenBank/DDBJ whole genome shotgun (WGS) entry which is preliminary data.</text>
</comment>
<dbReference type="InterPro" id="IPR057326">
    <property type="entry name" value="KR_dom"/>
</dbReference>
<dbReference type="PRINTS" id="PR00080">
    <property type="entry name" value="SDRFAMILY"/>
</dbReference>
<dbReference type="CDD" id="cd05233">
    <property type="entry name" value="SDR_c"/>
    <property type="match status" value="1"/>
</dbReference>
<name>D6TK82_KTERA</name>
<dbReference type="PRINTS" id="PR00081">
    <property type="entry name" value="GDHRDH"/>
</dbReference>
<dbReference type="InterPro" id="IPR002347">
    <property type="entry name" value="SDR_fam"/>
</dbReference>
<evidence type="ECO:0000259" key="3">
    <source>
        <dbReference type="SMART" id="SM00822"/>
    </source>
</evidence>
<evidence type="ECO:0000256" key="1">
    <source>
        <dbReference type="ARBA" id="ARBA00006484"/>
    </source>
</evidence>
<accession>D6TK82</accession>
<gene>
    <name evidence="4" type="ORF">Krac_7469</name>
</gene>
<dbReference type="OrthoDB" id="9803333at2"/>
<dbReference type="eggNOG" id="COG1028">
    <property type="taxonomic scope" value="Bacteria"/>
</dbReference>
<sequence>MNTLEGKVALITGGSSGIGLATARAFHAQGARVVISGRDRQKLEAVAAQLGPDVVGVPTDVTKLSDLGALMARTRQTFGKLDILFVNAGVADARMLAETDEAFFDELMDTNFKGAYFTIQKALPLLNDQASIILNGSINALVGMAGSSVYSASKAALHSLARTLSAELIGRGIRVNTITTGPTETPIMKRAGYPPEVIEAHLKTLASQVPIKRLGHPEEVAKVALFLASSDSSFVVGAEIAADGGITANITPSPVQNQ</sequence>
<proteinExistence type="inferred from homology"/>
<protein>
    <submittedName>
        <fullName evidence="4">Short-chain dehydrogenase/reductase SDR</fullName>
    </submittedName>
</protein>
<dbReference type="Proteomes" id="UP000004508">
    <property type="component" value="Unassembled WGS sequence"/>
</dbReference>
<keyword evidence="5" id="KW-1185">Reference proteome</keyword>
<evidence type="ECO:0000313" key="5">
    <source>
        <dbReference type="Proteomes" id="UP000004508"/>
    </source>
</evidence>
<dbReference type="PROSITE" id="PS00061">
    <property type="entry name" value="ADH_SHORT"/>
    <property type="match status" value="1"/>
</dbReference>
<dbReference type="InParanoid" id="D6TK82"/>
<comment type="similarity">
    <text evidence="1">Belongs to the short-chain dehydrogenases/reductases (SDR) family.</text>
</comment>